<dbReference type="Proteomes" id="UP000032336">
    <property type="component" value="Unassembled WGS sequence"/>
</dbReference>
<sequence>MSVSRPEQTQEPLRNVTKPSLSKICEGPGCDQILDEQPRGRPARYCSAACRVAAHRRRKRGPVIVEVHFGSASTRNRREDRSWMVKLRRDNDELIVVIGQTRDGAQRLASRLNDFLN</sequence>
<comment type="caution">
    <text evidence="2">The sequence shown here is derived from an EMBL/GenBank/DDBJ whole genome shotgun (WGS) entry which is preliminary data.</text>
</comment>
<accession>A0A0D8FTK5</accession>
<name>A0A0D8FTK5_9ACTN</name>
<dbReference type="STRING" id="1121877.FEAC_19940"/>
<evidence type="ECO:0000256" key="1">
    <source>
        <dbReference type="SAM" id="MobiDB-lite"/>
    </source>
</evidence>
<proteinExistence type="predicted"/>
<keyword evidence="3" id="KW-1185">Reference proteome</keyword>
<feature type="region of interest" description="Disordered" evidence="1">
    <location>
        <begin position="1"/>
        <end position="20"/>
    </location>
</feature>
<evidence type="ECO:0000313" key="3">
    <source>
        <dbReference type="Proteomes" id="UP000032336"/>
    </source>
</evidence>
<protein>
    <submittedName>
        <fullName evidence="2">Uncharacterized protein</fullName>
    </submittedName>
</protein>
<dbReference type="InterPro" id="IPR023286">
    <property type="entry name" value="ABATE_dom_sf"/>
</dbReference>
<dbReference type="SUPFAM" id="SSF160904">
    <property type="entry name" value="Jann2411-like"/>
    <property type="match status" value="1"/>
</dbReference>
<organism evidence="2 3">
    <name type="scientific">Ferrimicrobium acidiphilum DSM 19497</name>
    <dbReference type="NCBI Taxonomy" id="1121877"/>
    <lineage>
        <taxon>Bacteria</taxon>
        <taxon>Bacillati</taxon>
        <taxon>Actinomycetota</taxon>
        <taxon>Acidimicrobiia</taxon>
        <taxon>Acidimicrobiales</taxon>
        <taxon>Acidimicrobiaceae</taxon>
        <taxon>Ferrimicrobium</taxon>
    </lineage>
</organism>
<dbReference type="AlphaFoldDB" id="A0A0D8FTK5"/>
<dbReference type="EMBL" id="JXUW01000019">
    <property type="protein sequence ID" value="KJE76259.1"/>
    <property type="molecule type" value="Genomic_DNA"/>
</dbReference>
<gene>
    <name evidence="2" type="ORF">FEAC_19940</name>
</gene>
<evidence type="ECO:0000313" key="2">
    <source>
        <dbReference type="EMBL" id="KJE76259.1"/>
    </source>
</evidence>
<reference evidence="2 3" key="1">
    <citation type="submission" date="2015-01" db="EMBL/GenBank/DDBJ databases">
        <title>Draft genome of the acidophilic iron oxidizer Ferrimicrobium acidiphilum strain T23.</title>
        <authorList>
            <person name="Poehlein A."/>
            <person name="Eisen S."/>
            <person name="Schloemann M."/>
            <person name="Johnson B.D."/>
            <person name="Daniel R."/>
            <person name="Muehling M."/>
        </authorList>
    </citation>
    <scope>NUCLEOTIDE SEQUENCE [LARGE SCALE GENOMIC DNA]</scope>
    <source>
        <strain evidence="2 3">T23</strain>
    </source>
</reference>